<dbReference type="InterPro" id="IPR053714">
    <property type="entry name" value="Iso_Racemase_Enz_sf"/>
</dbReference>
<keyword evidence="7" id="KW-1003">Cell membrane</keyword>
<evidence type="ECO:0000256" key="15">
    <source>
        <dbReference type="ARBA" id="ARBA00023212"/>
    </source>
</evidence>
<evidence type="ECO:0000256" key="12">
    <source>
        <dbReference type="ARBA" id="ARBA00022989"/>
    </source>
</evidence>
<feature type="transmembrane region" description="Helical" evidence="21">
    <location>
        <begin position="71"/>
        <end position="89"/>
    </location>
</feature>
<dbReference type="GO" id="GO:0005525">
    <property type="term" value="F:GTP binding"/>
    <property type="evidence" value="ECO:0007669"/>
    <property type="project" value="UniProtKB-KW"/>
</dbReference>
<dbReference type="SUPFAM" id="SSF55307">
    <property type="entry name" value="Tubulin C-terminal domain-like"/>
    <property type="match status" value="1"/>
</dbReference>
<evidence type="ECO:0000256" key="14">
    <source>
        <dbReference type="ARBA" id="ARBA00023136"/>
    </source>
</evidence>
<feature type="transmembrane region" description="Helical" evidence="21">
    <location>
        <begin position="275"/>
        <end position="298"/>
    </location>
</feature>
<dbReference type="VEuPathDB" id="FungiDB:I7I50_03632"/>
<comment type="similarity">
    <text evidence="4">Belongs to the tubulin family.</text>
</comment>
<dbReference type="Proteomes" id="UP000001631">
    <property type="component" value="Unassembled WGS sequence"/>
</dbReference>
<evidence type="ECO:0000259" key="22">
    <source>
        <dbReference type="SMART" id="SM00864"/>
    </source>
</evidence>
<comment type="subcellular location">
    <subcellularLocation>
        <location evidence="2">Cell membrane</location>
        <topology evidence="2">Multi-pass membrane protein</topology>
    </subcellularLocation>
    <subcellularLocation>
        <location evidence="1">Cytoplasm</location>
        <location evidence="1">Cytoskeleton</location>
        <location evidence="1">Microtubule organizing center</location>
        <location evidence="1">Spindle pole body</location>
    </subcellularLocation>
</comment>
<dbReference type="GO" id="GO:0007020">
    <property type="term" value="P:microtubule nucleation"/>
    <property type="evidence" value="ECO:0007669"/>
    <property type="project" value="InterPro"/>
</dbReference>
<evidence type="ECO:0000256" key="19">
    <source>
        <dbReference type="ARBA" id="ARBA00072906"/>
    </source>
</evidence>
<feature type="compositionally biased region" description="Polar residues" evidence="20">
    <location>
        <begin position="1"/>
        <end position="11"/>
    </location>
</feature>
<organism evidence="24 25">
    <name type="scientific">Ajellomyces capsulatus (strain G186AR / H82 / ATCC MYA-2454 / RMSCC 2432)</name>
    <name type="common">Darling's disease fungus</name>
    <name type="synonym">Histoplasma capsulatum</name>
    <dbReference type="NCBI Taxonomy" id="447093"/>
    <lineage>
        <taxon>Eukaryota</taxon>
        <taxon>Fungi</taxon>
        <taxon>Dikarya</taxon>
        <taxon>Ascomycota</taxon>
        <taxon>Pezizomycotina</taxon>
        <taxon>Eurotiomycetes</taxon>
        <taxon>Eurotiomycetidae</taxon>
        <taxon>Onygenales</taxon>
        <taxon>Ajellomycetaceae</taxon>
        <taxon>Histoplasma</taxon>
    </lineage>
</organism>
<dbReference type="AlphaFoldDB" id="C0NRF6"/>
<keyword evidence="15" id="KW-0206">Cytoskeleton</keyword>
<dbReference type="InterPro" id="IPR015942">
    <property type="entry name" value="Asp/Glu/hydantoin_racemase"/>
</dbReference>
<evidence type="ECO:0000256" key="11">
    <source>
        <dbReference type="ARBA" id="ARBA00022741"/>
    </source>
</evidence>
<dbReference type="VEuPathDB" id="FungiDB:I7I50_03633"/>
<evidence type="ECO:0000256" key="7">
    <source>
        <dbReference type="ARBA" id="ARBA00022475"/>
    </source>
</evidence>
<dbReference type="GO" id="GO:0047661">
    <property type="term" value="F:amino-acid racemase activity"/>
    <property type="evidence" value="ECO:0007669"/>
    <property type="project" value="InterPro"/>
</dbReference>
<dbReference type="PRINTS" id="PR01161">
    <property type="entry name" value="TUBULIN"/>
</dbReference>
<evidence type="ECO:0000256" key="1">
    <source>
        <dbReference type="ARBA" id="ARBA00004317"/>
    </source>
</evidence>
<dbReference type="CDD" id="cd09318">
    <property type="entry name" value="TDT_SSU1"/>
    <property type="match status" value="1"/>
</dbReference>
<keyword evidence="6" id="KW-0813">Transport</keyword>
<dbReference type="InterPro" id="IPR003008">
    <property type="entry name" value="Tubulin_FtsZ_GTPase"/>
</dbReference>
<evidence type="ECO:0000256" key="21">
    <source>
        <dbReference type="SAM" id="Phobius"/>
    </source>
</evidence>
<keyword evidence="14 21" id="KW-0472">Membrane</keyword>
<gene>
    <name evidence="24" type="ORF">HCBG_05586</name>
</gene>
<feature type="transmembrane region" description="Helical" evidence="21">
    <location>
        <begin position="170"/>
        <end position="196"/>
    </location>
</feature>
<dbReference type="SUPFAM" id="SSF52490">
    <property type="entry name" value="Tubulin nucleotide-binding domain-like"/>
    <property type="match status" value="1"/>
</dbReference>
<keyword evidence="13" id="KW-0342">GTP-binding</keyword>
<evidence type="ECO:0000313" key="24">
    <source>
        <dbReference type="EMBL" id="EEH06270.1"/>
    </source>
</evidence>
<dbReference type="InterPro" id="IPR004695">
    <property type="entry name" value="SLAC1/Mae1/Ssu1/TehA"/>
</dbReference>
<dbReference type="EMBL" id="GG663369">
    <property type="protein sequence ID" value="EEH06270.1"/>
    <property type="molecule type" value="Genomic_DNA"/>
</dbReference>
<evidence type="ECO:0000256" key="13">
    <source>
        <dbReference type="ARBA" id="ARBA00023134"/>
    </source>
</evidence>
<feature type="transmembrane region" description="Helical" evidence="21">
    <location>
        <begin position="95"/>
        <end position="120"/>
    </location>
</feature>
<dbReference type="Pfam" id="PF00091">
    <property type="entry name" value="Tubulin"/>
    <property type="match status" value="1"/>
</dbReference>
<dbReference type="InterPro" id="IPR002454">
    <property type="entry name" value="Gamma_tubulin"/>
</dbReference>
<reference evidence="24" key="1">
    <citation type="submission" date="2009-02" db="EMBL/GenBank/DDBJ databases">
        <title>The Genome Sequence of Ajellomyces capsulatus strain G186AR.</title>
        <authorList>
            <consortium name="The Broad Institute Genome Sequencing Platform"/>
            <person name="Champion M."/>
            <person name="Cuomo C."/>
            <person name="Ma L.-J."/>
            <person name="Henn M.R."/>
            <person name="Sil A."/>
            <person name="Goldman B."/>
            <person name="Young S.K."/>
            <person name="Kodira C.D."/>
            <person name="Zeng Q."/>
            <person name="Koehrsen M."/>
            <person name="Alvarado L."/>
            <person name="Berlin A."/>
            <person name="Borenstein D."/>
            <person name="Chen Z."/>
            <person name="Engels R."/>
            <person name="Freedman E."/>
            <person name="Gellesch M."/>
            <person name="Goldberg J."/>
            <person name="Griggs A."/>
            <person name="Gujja S."/>
            <person name="Heiman D."/>
            <person name="Hepburn T."/>
            <person name="Howarth C."/>
            <person name="Jen D."/>
            <person name="Larson L."/>
            <person name="Lewis B."/>
            <person name="Mehta T."/>
            <person name="Park D."/>
            <person name="Pearson M."/>
            <person name="Roberts A."/>
            <person name="Saif S."/>
            <person name="Shea T."/>
            <person name="Shenoy N."/>
            <person name="Sisk P."/>
            <person name="Stolte C."/>
            <person name="Sykes S."/>
            <person name="Walk T."/>
            <person name="White J."/>
            <person name="Yandava C."/>
            <person name="Klein B."/>
            <person name="McEwen J.G."/>
            <person name="Puccia R."/>
            <person name="Goldman G.H."/>
            <person name="Felipe M.S."/>
            <person name="Nino-Vega G."/>
            <person name="San-Blas G."/>
            <person name="Taylor J."/>
            <person name="Mendoza L."/>
            <person name="Galagan J."/>
            <person name="Nusbaum C."/>
            <person name="Birren B."/>
        </authorList>
    </citation>
    <scope>NUCLEOTIDE SEQUENCE</scope>
    <source>
        <strain evidence="24">G186AR</strain>
    </source>
</reference>
<dbReference type="InterPro" id="IPR037103">
    <property type="entry name" value="Tubulin/FtsZ-like_C"/>
</dbReference>
<dbReference type="InterPro" id="IPR000217">
    <property type="entry name" value="Tubulin"/>
</dbReference>
<keyword evidence="11" id="KW-0547">Nucleotide-binding</keyword>
<dbReference type="PROSITE" id="PS00227">
    <property type="entry name" value="TUBULIN"/>
    <property type="match status" value="1"/>
</dbReference>
<comment type="similarity">
    <text evidence="3">Belongs to the tellurite-resistance/dicarboxylate transporter (TDT) family.</text>
</comment>
<evidence type="ECO:0000256" key="8">
    <source>
        <dbReference type="ARBA" id="ARBA00022490"/>
    </source>
</evidence>
<keyword evidence="8" id="KW-0963">Cytoplasm</keyword>
<dbReference type="SMART" id="SM00864">
    <property type="entry name" value="Tubulin"/>
    <property type="match status" value="1"/>
</dbReference>
<dbReference type="GO" id="GO:0000930">
    <property type="term" value="C:gamma-tubulin complex"/>
    <property type="evidence" value="ECO:0007669"/>
    <property type="project" value="InterPro"/>
</dbReference>
<feature type="domain" description="Tubulin/FtsZ 2-layer sandwich" evidence="23">
    <location>
        <begin position="929"/>
        <end position="1073"/>
    </location>
</feature>
<evidence type="ECO:0000256" key="2">
    <source>
        <dbReference type="ARBA" id="ARBA00004651"/>
    </source>
</evidence>
<dbReference type="STRING" id="447093.C0NRF6"/>
<keyword evidence="9 21" id="KW-0812">Transmembrane</keyword>
<dbReference type="RefSeq" id="XP_045286751.1">
    <property type="nucleotide sequence ID" value="XM_045432635.1"/>
</dbReference>
<comment type="function">
    <text evidence="18">Sulphite efflux pump required for the secretion of sulphite as a reducing agent. In the presence of sulphite, cystine in keratin is directly cleaved to cysteine and S-sulphocysteine, and thereby, reduced proteins become accessible to hydrolysis by a variety of secreted endo- and exoproteases. Excretion of sulphite mediated by an efflux pump also represents a detoxification pathway for dermatophytes during infection of the epidermal stratum corneum, hair and nails, which are rich in cysteine.</text>
</comment>
<dbReference type="GO" id="GO:0031122">
    <property type="term" value="P:cytoplasmic microtubule organization"/>
    <property type="evidence" value="ECO:0007669"/>
    <property type="project" value="InterPro"/>
</dbReference>
<keyword evidence="12 21" id="KW-1133">Transmembrane helix</keyword>
<dbReference type="VEuPathDB" id="FungiDB:I7I50_03631"/>
<evidence type="ECO:0000313" key="25">
    <source>
        <dbReference type="Proteomes" id="UP000001631"/>
    </source>
</evidence>
<dbReference type="InterPro" id="IPR051629">
    <property type="entry name" value="Sulfite_efflux_TDT"/>
</dbReference>
<dbReference type="Pfam" id="PF03595">
    <property type="entry name" value="SLAC1"/>
    <property type="match status" value="1"/>
</dbReference>
<evidence type="ECO:0000259" key="23">
    <source>
        <dbReference type="SMART" id="SM00865"/>
    </source>
</evidence>
<evidence type="ECO:0000256" key="4">
    <source>
        <dbReference type="ARBA" id="ARBA00009636"/>
    </source>
</evidence>
<dbReference type="InParanoid" id="C0NRF6"/>
<dbReference type="FunFam" id="3.40.50.1440:FF:000012">
    <property type="entry name" value="Tubulin gamma chain"/>
    <property type="match status" value="1"/>
</dbReference>
<feature type="transmembrane region" description="Helical" evidence="21">
    <location>
        <begin position="318"/>
        <end position="343"/>
    </location>
</feature>
<dbReference type="InterPro" id="IPR008280">
    <property type="entry name" value="Tub_FtsZ_C"/>
</dbReference>
<evidence type="ECO:0000256" key="18">
    <source>
        <dbReference type="ARBA" id="ARBA00056100"/>
    </source>
</evidence>
<dbReference type="GO" id="GO:0005874">
    <property type="term" value="C:microtubule"/>
    <property type="evidence" value="ECO:0007669"/>
    <property type="project" value="UniProtKB-KW"/>
</dbReference>
<comment type="similarity">
    <text evidence="17">Belongs to the HyuE racemase family.</text>
</comment>
<dbReference type="GO" id="GO:0000319">
    <property type="term" value="F:sulfite transmembrane transporter activity"/>
    <property type="evidence" value="ECO:0007669"/>
    <property type="project" value="TreeGrafter"/>
</dbReference>
<dbReference type="InterPro" id="IPR018316">
    <property type="entry name" value="Tubulin/FtsZ_2-layer-sand-dom"/>
</dbReference>
<dbReference type="Gene3D" id="1.50.10.150">
    <property type="entry name" value="Voltage-dependent anion channel"/>
    <property type="match status" value="1"/>
</dbReference>
<dbReference type="Gene3D" id="1.10.287.600">
    <property type="entry name" value="Helix hairpin bin"/>
    <property type="match status" value="1"/>
</dbReference>
<dbReference type="InterPro" id="IPR023123">
    <property type="entry name" value="Tubulin_C"/>
</dbReference>
<dbReference type="HOGENOM" id="CLU_008676_0_0_1"/>
<feature type="transmembrane region" description="Helical" evidence="21">
    <location>
        <begin position="237"/>
        <end position="263"/>
    </location>
</feature>
<feature type="transmembrane region" description="Helical" evidence="21">
    <location>
        <begin position="208"/>
        <end position="231"/>
    </location>
</feature>
<dbReference type="PRINTS" id="PR01164">
    <property type="entry name" value="GAMMATUBULIN"/>
</dbReference>
<evidence type="ECO:0000256" key="20">
    <source>
        <dbReference type="SAM" id="MobiDB-lite"/>
    </source>
</evidence>
<keyword evidence="25" id="KW-1185">Reference proteome</keyword>
<proteinExistence type="inferred from homology"/>
<evidence type="ECO:0000256" key="6">
    <source>
        <dbReference type="ARBA" id="ARBA00022448"/>
    </source>
</evidence>
<dbReference type="FunFam" id="1.10.287.600:FF:000004">
    <property type="entry name" value="Tubulin gamma chain"/>
    <property type="match status" value="1"/>
</dbReference>
<name>C0NRF6_AJECG</name>
<evidence type="ECO:0000256" key="16">
    <source>
        <dbReference type="ARBA" id="ARBA00033229"/>
    </source>
</evidence>
<protein>
    <recommendedName>
        <fullName evidence="19">Sulfite efflux pump SSU1</fullName>
    </recommendedName>
    <alternativeName>
        <fullName evidence="16">Gamma-tubulin</fullName>
    </alternativeName>
    <alternativeName>
        <fullName evidence="5">Tubulin gamma chain</fullName>
    </alternativeName>
</protein>
<evidence type="ECO:0000256" key="5">
    <source>
        <dbReference type="ARBA" id="ARBA00018848"/>
    </source>
</evidence>
<dbReference type="GO" id="GO:0005886">
    <property type="term" value="C:plasma membrane"/>
    <property type="evidence" value="ECO:0007669"/>
    <property type="project" value="UniProtKB-SubCell"/>
</dbReference>
<dbReference type="InterPro" id="IPR036525">
    <property type="entry name" value="Tubulin/FtsZ_GTPase_sf"/>
</dbReference>
<dbReference type="SMART" id="SM00865">
    <property type="entry name" value="Tubulin_C"/>
    <property type="match status" value="1"/>
</dbReference>
<dbReference type="Gene3D" id="3.30.1330.20">
    <property type="entry name" value="Tubulin/FtsZ, C-terminal domain"/>
    <property type="match status" value="1"/>
</dbReference>
<dbReference type="CDD" id="cd02188">
    <property type="entry name" value="gamma_tubulin"/>
    <property type="match status" value="1"/>
</dbReference>
<dbReference type="Gene3D" id="3.40.50.12500">
    <property type="match status" value="1"/>
</dbReference>
<evidence type="ECO:0000256" key="3">
    <source>
        <dbReference type="ARBA" id="ARBA00008566"/>
    </source>
</evidence>
<dbReference type="Pfam" id="PF03953">
    <property type="entry name" value="Tubulin_C"/>
    <property type="match status" value="1"/>
</dbReference>
<feature type="transmembrane region" description="Helical" evidence="21">
    <location>
        <begin position="140"/>
        <end position="164"/>
    </location>
</feature>
<dbReference type="PANTHER" id="PTHR31686:SF1">
    <property type="entry name" value="SULFITE EFFLUX PUMP SSU1"/>
    <property type="match status" value="1"/>
</dbReference>
<evidence type="ECO:0000256" key="17">
    <source>
        <dbReference type="ARBA" id="ARBA00038414"/>
    </source>
</evidence>
<dbReference type="GO" id="GO:0005816">
    <property type="term" value="C:spindle pole body"/>
    <property type="evidence" value="ECO:0007669"/>
    <property type="project" value="UniProtKB-SubCell"/>
</dbReference>
<evidence type="ECO:0000256" key="10">
    <source>
        <dbReference type="ARBA" id="ARBA00022701"/>
    </source>
</evidence>
<dbReference type="InterPro" id="IPR017975">
    <property type="entry name" value="Tubulin_CS"/>
</dbReference>
<dbReference type="PANTHER" id="PTHR31686">
    <property type="match status" value="1"/>
</dbReference>
<accession>C0NRF6</accession>
<feature type="domain" description="Tubulin/FtsZ GTPase" evidence="22">
    <location>
        <begin position="729"/>
        <end position="927"/>
    </location>
</feature>
<dbReference type="Gene3D" id="3.40.50.1440">
    <property type="entry name" value="Tubulin/FtsZ, GTPase domain"/>
    <property type="match status" value="1"/>
</dbReference>
<dbReference type="FunFam" id="1.50.10.150:FF:000004">
    <property type="entry name" value="Malic acid transporter"/>
    <property type="match status" value="1"/>
</dbReference>
<dbReference type="InterPro" id="IPR038665">
    <property type="entry name" value="Voltage-dep_anion_channel_sf"/>
</dbReference>
<evidence type="ECO:0000256" key="9">
    <source>
        <dbReference type="ARBA" id="ARBA00022692"/>
    </source>
</evidence>
<feature type="region of interest" description="Disordered" evidence="20">
    <location>
        <begin position="1"/>
        <end position="49"/>
    </location>
</feature>
<dbReference type="GeneID" id="69038602"/>
<dbReference type="Pfam" id="PF01177">
    <property type="entry name" value="Asp_Glu_race"/>
    <property type="match status" value="1"/>
</dbReference>
<keyword evidence="10" id="KW-0493">Microtubule</keyword>
<feature type="transmembrane region" description="Helical" evidence="21">
    <location>
        <begin position="355"/>
        <end position="375"/>
    </location>
</feature>
<sequence>MVNSSHLSQEDTGVESGDSICPDGNVDNNVGEESQGENTRDPENQLSDGDFEALSKNDQGWRKIVRNFTPSWFTVNMGTGIVSILLFNLPYNGVWLYWISVVIFGLNTILFSTFLTISILRYTLWPEIWGVMLKHQVQSLFIGTFPMGFSTIVSMISLVCSPVWGNWVQIVTWALWIVDSVISLACAVGFPFMLMIPGRQTDLPSMTAVWLLPVVSTIVAASTGAVVADYLPTPQLSLWTIIASYILWGLGILFSMIILAVYFKRLALYKLPPKAMIVSTCIPLGPMGQGGFVILKLGVDAKKFFPLNNTLDATAGDVFYAVGFMIALILWGFGLLWMLSAIISIAQCKRIPFSMGWWASIFPLGVYANCTILMAKEMPSQFFKVLGTEYQSSNLQTPQEPSLGPDGEEIRGIPSINSSVDSSLSALHCLPHLTPLISKYDAFLVACYSVHPLVGMLNEQIGIVTPNAKAQFRKKYVTGIFEASVWKSISLLRSISAVNSNADAGKGLGPAFGIISTGDVWKEIFENAVPELLRRRSDFGTDNNVDLESLFAGVETTGLSAVELHTTPAEEVEKRMVEATERLINRAGKQIAAICLGCAGMAGMDGVVRLGCIRALGPVLGEKVVIIEGVVAGVEQLFAGLEFGPSCRNQFARLNFQLSPPPREDAFSTSKSTTASSKVRKMPREIITIQAGQCGNNVGSQFWQQLCLEHGINKDGNLAEFATEGGDRKDVFFYQSDDTRYIPRAILLDLEPRVLNTIQTGAYRNIYNPENFFIGRQGIGAGNNWAAGYAAGEIVQEEVFDMIDREADGSDSLEGFMLLHSIAGGTGSGLGSYILERMNDRFPKKLIQTYSVFPDTQAADVVVNPYNSLLAMRRLTQNADSVVVVDNGALSRIAADRLHVQEPSFQQTNQLVSTVMSASTTTLRYPGYMHNDLVSILANLIPDPRTRFLITSYTPFTGDNVEQAKTVRKTTVLDVMRRLLQPKNRMVSIVPSKSSCYISIFNIIQGEAAQTDVDKSILRIRERRLATFIPWGPASIHVAVPKRSPYLPNTHRVSGLMLANHTSVATLFKRIVSQYDRLRKRNAFLEQYKKEAPFADGLGEFDEARTVVMDLIAEYESAEKPDYAGGGTDIEEN</sequence>